<keyword evidence="1" id="KW-0812">Transmembrane</keyword>
<accession>A0ABW2LA23</accession>
<protein>
    <submittedName>
        <fullName evidence="2">DCC1-like thiol-disulfide oxidoreductase family protein</fullName>
    </submittedName>
</protein>
<feature type="transmembrane region" description="Helical" evidence="1">
    <location>
        <begin position="89"/>
        <end position="106"/>
    </location>
</feature>
<keyword evidence="1" id="KW-1133">Transmembrane helix</keyword>
<dbReference type="Pfam" id="PF04134">
    <property type="entry name" value="DCC1-like"/>
    <property type="match status" value="1"/>
</dbReference>
<dbReference type="PANTHER" id="PTHR39535:SF2">
    <property type="entry name" value="HTTM DOMAIN-CONTAINING PROTEIN"/>
    <property type="match status" value="1"/>
</dbReference>
<evidence type="ECO:0000313" key="2">
    <source>
        <dbReference type="EMBL" id="MFC7339277.1"/>
    </source>
</evidence>
<dbReference type="Proteomes" id="UP001596472">
    <property type="component" value="Unassembled WGS sequence"/>
</dbReference>
<reference evidence="3" key="1">
    <citation type="journal article" date="2019" name="Int. J. Syst. Evol. Microbiol.">
        <title>The Global Catalogue of Microorganisms (GCM) 10K type strain sequencing project: providing services to taxonomists for standard genome sequencing and annotation.</title>
        <authorList>
            <consortium name="The Broad Institute Genomics Platform"/>
            <consortium name="The Broad Institute Genome Sequencing Center for Infectious Disease"/>
            <person name="Wu L."/>
            <person name="Ma J."/>
        </authorList>
    </citation>
    <scope>NUCLEOTIDE SEQUENCE [LARGE SCALE GENOMIC DNA]</scope>
    <source>
        <strain evidence="3">CGMCC 4.1467</strain>
    </source>
</reference>
<name>A0ABW2LA23_9BACT</name>
<sequence>MKTFDQIKPMSAWQFAIFRIVFGVYLLIHFLMLMPYSGELFGARGVIGDASLNPTSGLFPTPFACELPDAVCALLIGVLVVAAGRFAGGVWRGWMAVVLWFGWSALFHRNNLIANPSIPYVGLLLMLCVLIPNGEPLSFGRKDKGWAMPLWTWRCAWILLAVGYTFSGWTKLSSPSWIDGSAMRYLLENPLARDGWMREVMLALPDGVLMALTWMTLLSELLFLPLAMWSKSRPWIWLMLVGMHLGIVAVVDFADLSLGMLMIHAFTFDPDWLPGRRKGEVLLAYDGDCLMCSGFIRFLAHEDRNCVLRFTTLQGVRGRALEKRAGSERLSSLVLEVDGRVLVKSTAVLELGVMLGGMWRGIAMVGRLVPETWRDQLYDAVAYRRKTVKNSCGLPSLEVRDRMID</sequence>
<evidence type="ECO:0000256" key="1">
    <source>
        <dbReference type="SAM" id="Phobius"/>
    </source>
</evidence>
<dbReference type="RefSeq" id="WP_379715788.1">
    <property type="nucleotide sequence ID" value="NZ_JBHTBS010000014.1"/>
</dbReference>
<comment type="caution">
    <text evidence="2">The sequence shown here is derived from an EMBL/GenBank/DDBJ whole genome shotgun (WGS) entry which is preliminary data.</text>
</comment>
<keyword evidence="3" id="KW-1185">Reference proteome</keyword>
<dbReference type="InterPro" id="IPR007263">
    <property type="entry name" value="DCC1-like"/>
</dbReference>
<keyword evidence="1" id="KW-0472">Membrane</keyword>
<dbReference type="EMBL" id="JBHTBS010000014">
    <property type="protein sequence ID" value="MFC7339277.1"/>
    <property type="molecule type" value="Genomic_DNA"/>
</dbReference>
<gene>
    <name evidence="2" type="ORF">ACFQY0_18940</name>
</gene>
<proteinExistence type="predicted"/>
<feature type="transmembrane region" description="Helical" evidence="1">
    <location>
        <begin position="207"/>
        <end position="229"/>
    </location>
</feature>
<feature type="transmembrane region" description="Helical" evidence="1">
    <location>
        <begin position="12"/>
        <end position="32"/>
    </location>
</feature>
<evidence type="ECO:0000313" key="3">
    <source>
        <dbReference type="Proteomes" id="UP001596472"/>
    </source>
</evidence>
<feature type="transmembrane region" description="Helical" evidence="1">
    <location>
        <begin position="151"/>
        <end position="169"/>
    </location>
</feature>
<feature type="transmembrane region" description="Helical" evidence="1">
    <location>
        <begin position="112"/>
        <end position="131"/>
    </location>
</feature>
<dbReference type="InterPro" id="IPR052964">
    <property type="entry name" value="Sporulation_signal_mat"/>
</dbReference>
<dbReference type="PANTHER" id="PTHR39535">
    <property type="entry name" value="SPORULATION-DELAYING PROTEIN SDPB"/>
    <property type="match status" value="1"/>
</dbReference>
<organism evidence="2 3">
    <name type="scientific">Haloferula chungangensis</name>
    <dbReference type="NCBI Taxonomy" id="1048331"/>
    <lineage>
        <taxon>Bacteria</taxon>
        <taxon>Pseudomonadati</taxon>
        <taxon>Verrucomicrobiota</taxon>
        <taxon>Verrucomicrobiia</taxon>
        <taxon>Verrucomicrobiales</taxon>
        <taxon>Verrucomicrobiaceae</taxon>
        <taxon>Haloferula</taxon>
    </lineage>
</organism>
<feature type="transmembrane region" description="Helical" evidence="1">
    <location>
        <begin position="236"/>
        <end position="262"/>
    </location>
</feature>
<feature type="transmembrane region" description="Helical" evidence="1">
    <location>
        <begin position="61"/>
        <end position="82"/>
    </location>
</feature>